<evidence type="ECO:0000256" key="2">
    <source>
        <dbReference type="SAM" id="Phobius"/>
    </source>
</evidence>
<evidence type="ECO:0000313" key="4">
    <source>
        <dbReference type="Proteomes" id="UP001595897"/>
    </source>
</evidence>
<dbReference type="RefSeq" id="WP_382406359.1">
    <property type="nucleotide sequence ID" value="NZ_JBHSGU010000002.1"/>
</dbReference>
<dbReference type="Proteomes" id="UP001595897">
    <property type="component" value="Unassembled WGS sequence"/>
</dbReference>
<comment type="caution">
    <text evidence="3">The sequence shown here is derived from an EMBL/GenBank/DDBJ whole genome shotgun (WGS) entry which is preliminary data.</text>
</comment>
<organism evidence="3 4">
    <name type="scientific">Glaciecola siphonariae</name>
    <dbReference type="NCBI Taxonomy" id="521012"/>
    <lineage>
        <taxon>Bacteria</taxon>
        <taxon>Pseudomonadati</taxon>
        <taxon>Pseudomonadota</taxon>
        <taxon>Gammaproteobacteria</taxon>
        <taxon>Alteromonadales</taxon>
        <taxon>Alteromonadaceae</taxon>
        <taxon>Glaciecola</taxon>
    </lineage>
</organism>
<evidence type="ECO:0000313" key="3">
    <source>
        <dbReference type="EMBL" id="MFC4699620.1"/>
    </source>
</evidence>
<accession>A0ABV9LUT1</accession>
<reference evidence="4" key="1">
    <citation type="journal article" date="2019" name="Int. J. Syst. Evol. Microbiol.">
        <title>The Global Catalogue of Microorganisms (GCM) 10K type strain sequencing project: providing services to taxonomists for standard genome sequencing and annotation.</title>
        <authorList>
            <consortium name="The Broad Institute Genomics Platform"/>
            <consortium name="The Broad Institute Genome Sequencing Center for Infectious Disease"/>
            <person name="Wu L."/>
            <person name="Ma J."/>
        </authorList>
    </citation>
    <scope>NUCLEOTIDE SEQUENCE [LARGE SCALE GENOMIC DNA]</scope>
    <source>
        <strain evidence="4">KACC 12507</strain>
    </source>
</reference>
<gene>
    <name evidence="3" type="ORF">ACFO4O_05555</name>
</gene>
<proteinExistence type="predicted"/>
<feature type="transmembrane region" description="Helical" evidence="2">
    <location>
        <begin position="7"/>
        <end position="26"/>
    </location>
</feature>
<keyword evidence="2" id="KW-0472">Membrane</keyword>
<sequence length="296" mass="32385">MRLAQKRWALANVLMLLIVASLVFYIEGEKSVKEDSEGVTRNKKEALDLQTHMQKQAQTPSHAPSVSSMKMVSIALPPVPGEHAQNTLPQAQAADNPAPAPTKPSVQRPSPQSSEQEQTQASSELAAKILAATAAEVREGFARSQMRISMPNNARKRQQVTDFLYHCVGIGLAVEASSPNKNAKADAKSGLMPLTNLPSQPSGLLRSVSGEVSVSERRLQRAYAPGERLLRVYPMSFDVVLSQFIAQALNGASLEQFSAMYHLKNNRLYIKNLSLNDVQLAGSWQLFDGYTQSCRL</sequence>
<keyword evidence="2" id="KW-0812">Transmembrane</keyword>
<evidence type="ECO:0000256" key="1">
    <source>
        <dbReference type="SAM" id="MobiDB-lite"/>
    </source>
</evidence>
<keyword evidence="4" id="KW-1185">Reference proteome</keyword>
<keyword evidence="2" id="KW-1133">Transmembrane helix</keyword>
<feature type="compositionally biased region" description="Low complexity" evidence="1">
    <location>
        <begin position="104"/>
        <end position="123"/>
    </location>
</feature>
<name>A0ABV9LUT1_9ALTE</name>
<protein>
    <submittedName>
        <fullName evidence="3">Uncharacterized protein</fullName>
    </submittedName>
</protein>
<dbReference type="EMBL" id="JBHSGU010000002">
    <property type="protein sequence ID" value="MFC4699620.1"/>
    <property type="molecule type" value="Genomic_DNA"/>
</dbReference>
<feature type="region of interest" description="Disordered" evidence="1">
    <location>
        <begin position="90"/>
        <end position="123"/>
    </location>
</feature>